<dbReference type="Pfam" id="PF13231">
    <property type="entry name" value="PMT_2"/>
    <property type="match status" value="1"/>
</dbReference>
<feature type="transmembrane region" description="Helical" evidence="8">
    <location>
        <begin position="328"/>
        <end position="346"/>
    </location>
</feature>
<evidence type="ECO:0000259" key="9">
    <source>
        <dbReference type="Pfam" id="PF13231"/>
    </source>
</evidence>
<keyword evidence="4" id="KW-0808">Transferase</keyword>
<dbReference type="PANTHER" id="PTHR33908">
    <property type="entry name" value="MANNOSYLTRANSFERASE YKCB-RELATED"/>
    <property type="match status" value="1"/>
</dbReference>
<evidence type="ECO:0000256" key="6">
    <source>
        <dbReference type="ARBA" id="ARBA00022989"/>
    </source>
</evidence>
<feature type="transmembrane region" description="Helical" evidence="8">
    <location>
        <begin position="226"/>
        <end position="245"/>
    </location>
</feature>
<feature type="transmembrane region" description="Helical" evidence="8">
    <location>
        <begin position="21"/>
        <end position="41"/>
    </location>
</feature>
<keyword evidence="6 8" id="KW-1133">Transmembrane helix</keyword>
<dbReference type="GO" id="GO:0009103">
    <property type="term" value="P:lipopolysaccharide biosynthetic process"/>
    <property type="evidence" value="ECO:0007669"/>
    <property type="project" value="UniProtKB-ARBA"/>
</dbReference>
<evidence type="ECO:0000256" key="4">
    <source>
        <dbReference type="ARBA" id="ARBA00022679"/>
    </source>
</evidence>
<accession>A0A2M8P2G1</accession>
<reference evidence="10 11" key="1">
    <citation type="submission" date="2017-11" db="EMBL/GenBank/DDBJ databases">
        <title>Evolution of Phototrophy in the Chloroflexi Phylum Driven by Horizontal Gene Transfer.</title>
        <authorList>
            <person name="Ward L.M."/>
            <person name="Hemp J."/>
            <person name="Shih P.M."/>
            <person name="Mcglynn S.E."/>
            <person name="Fischer W."/>
        </authorList>
    </citation>
    <scope>NUCLEOTIDE SEQUENCE [LARGE SCALE GENOMIC DNA]</scope>
    <source>
        <strain evidence="10">CP2_2F</strain>
    </source>
</reference>
<evidence type="ECO:0000256" key="3">
    <source>
        <dbReference type="ARBA" id="ARBA00022676"/>
    </source>
</evidence>
<dbReference type="GO" id="GO:0016763">
    <property type="term" value="F:pentosyltransferase activity"/>
    <property type="evidence" value="ECO:0007669"/>
    <property type="project" value="TreeGrafter"/>
</dbReference>
<evidence type="ECO:0000256" key="1">
    <source>
        <dbReference type="ARBA" id="ARBA00004651"/>
    </source>
</evidence>
<evidence type="ECO:0000313" key="10">
    <source>
        <dbReference type="EMBL" id="PJF31728.1"/>
    </source>
</evidence>
<keyword evidence="7 8" id="KW-0472">Membrane</keyword>
<feature type="transmembrane region" description="Helical" evidence="8">
    <location>
        <begin position="189"/>
        <end position="206"/>
    </location>
</feature>
<evidence type="ECO:0000256" key="5">
    <source>
        <dbReference type="ARBA" id="ARBA00022692"/>
    </source>
</evidence>
<dbReference type="InterPro" id="IPR038731">
    <property type="entry name" value="RgtA/B/C-like"/>
</dbReference>
<feature type="transmembrane region" description="Helical" evidence="8">
    <location>
        <begin position="251"/>
        <end position="269"/>
    </location>
</feature>
<proteinExistence type="predicted"/>
<evidence type="ECO:0000313" key="11">
    <source>
        <dbReference type="Proteomes" id="UP000228921"/>
    </source>
</evidence>
<evidence type="ECO:0000256" key="7">
    <source>
        <dbReference type="ARBA" id="ARBA00023136"/>
    </source>
</evidence>
<comment type="caution">
    <text evidence="10">The sequence shown here is derived from an EMBL/GenBank/DDBJ whole genome shotgun (WGS) entry which is preliminary data.</text>
</comment>
<dbReference type="AlphaFoldDB" id="A0A2M8P2G1"/>
<dbReference type="PANTHER" id="PTHR33908:SF11">
    <property type="entry name" value="MEMBRANE PROTEIN"/>
    <property type="match status" value="1"/>
</dbReference>
<evidence type="ECO:0000256" key="2">
    <source>
        <dbReference type="ARBA" id="ARBA00022475"/>
    </source>
</evidence>
<name>A0A2M8P2G1_9CHLR</name>
<feature type="transmembrane region" description="Helical" evidence="8">
    <location>
        <begin position="353"/>
        <end position="373"/>
    </location>
</feature>
<sequence length="568" mass="61018">MSYGGASFSIRRRRDSPVRRLTPLIIAVLLCRAAFGIGVAMRTPAWEAQDEPFHFAYAAQIARQGTLPDSNNPMHIHPPAYHALVAAFMWLSGSTQTPLAPPDHNWYFYEGNGGINFALPARTLEQRSTERDLIAARLFTAILAIVGVAVVWRTARRAGLKAPFALIGTLFFACHPQALFSSSTLSNDAAALLIGALIIWSVVAAMQRRSARLALLGLGLSGVGNLFKLNILPLTIAACLALALCLSWRRAVGYALISAAMLGLGTLIIRETGILLPFAAEVGGRAAPLALWERLQSDLGGVLFREALQHGALSAFGVFGWGTVRLPLWTVGALWLGALIGTIGIARLWRVRLLWALISACGALVIAAAALSLLYYNPQLLNSRYLLPSLAAWAILLALGWSALSKIGRYAGTGTVCGMVALSAWLGWGGLAAVYAPPIQFVAVPEGQSIALMPEISLRSYEVLSPSVRGGESLEVALIWAADGDISENYTLRLAFVGADGNIYGWLYTFHGAGRYPTGVWRAGTAFREVYRVPIRSDVPVPSAGYLQVMLVELEHAILLDSIPISVR</sequence>
<dbReference type="GO" id="GO:0005886">
    <property type="term" value="C:plasma membrane"/>
    <property type="evidence" value="ECO:0007669"/>
    <property type="project" value="UniProtKB-SubCell"/>
</dbReference>
<dbReference type="EMBL" id="PGTK01000002">
    <property type="protein sequence ID" value="PJF31728.1"/>
    <property type="molecule type" value="Genomic_DNA"/>
</dbReference>
<comment type="subcellular location">
    <subcellularLocation>
        <location evidence="1">Cell membrane</location>
        <topology evidence="1">Multi-pass membrane protein</topology>
    </subcellularLocation>
</comment>
<gene>
    <name evidence="10" type="ORF">CUN51_01955</name>
</gene>
<feature type="transmembrane region" description="Helical" evidence="8">
    <location>
        <begin position="385"/>
        <end position="404"/>
    </location>
</feature>
<keyword evidence="5 8" id="KW-0812">Transmembrane</keyword>
<dbReference type="Proteomes" id="UP000228921">
    <property type="component" value="Unassembled WGS sequence"/>
</dbReference>
<evidence type="ECO:0000256" key="8">
    <source>
        <dbReference type="SAM" id="Phobius"/>
    </source>
</evidence>
<feature type="domain" description="Glycosyltransferase RgtA/B/C/D-like" evidence="9">
    <location>
        <begin position="134"/>
        <end position="250"/>
    </location>
</feature>
<feature type="transmembrane region" description="Helical" evidence="8">
    <location>
        <begin position="134"/>
        <end position="152"/>
    </location>
</feature>
<feature type="transmembrane region" description="Helical" evidence="8">
    <location>
        <begin position="416"/>
        <end position="436"/>
    </location>
</feature>
<protein>
    <recommendedName>
        <fullName evidence="9">Glycosyltransferase RgtA/B/C/D-like domain-containing protein</fullName>
    </recommendedName>
</protein>
<keyword evidence="2" id="KW-1003">Cell membrane</keyword>
<keyword evidence="3" id="KW-0328">Glycosyltransferase</keyword>
<dbReference type="InterPro" id="IPR050297">
    <property type="entry name" value="LipidA_mod_glycosyltrf_83"/>
</dbReference>
<organism evidence="10 11">
    <name type="scientific">Candidatus Thermofonsia Clade 1 bacterium</name>
    <dbReference type="NCBI Taxonomy" id="2364210"/>
    <lineage>
        <taxon>Bacteria</taxon>
        <taxon>Bacillati</taxon>
        <taxon>Chloroflexota</taxon>
        <taxon>Candidatus Thermofontia</taxon>
        <taxon>Candidatus Thermofonsia Clade 1</taxon>
    </lineage>
</organism>